<accession>A0A0G1ENH4</accession>
<reference evidence="1 2" key="1">
    <citation type="journal article" date="2015" name="Nature">
        <title>rRNA introns, odd ribosomes, and small enigmatic genomes across a large radiation of phyla.</title>
        <authorList>
            <person name="Brown C.T."/>
            <person name="Hug L.A."/>
            <person name="Thomas B.C."/>
            <person name="Sharon I."/>
            <person name="Castelle C.J."/>
            <person name="Singh A."/>
            <person name="Wilkins M.J."/>
            <person name="Williams K.H."/>
            <person name="Banfield J.F."/>
        </authorList>
    </citation>
    <scope>NUCLEOTIDE SEQUENCE [LARGE SCALE GENOMIC DNA]</scope>
</reference>
<evidence type="ECO:0000313" key="1">
    <source>
        <dbReference type="EMBL" id="KKT11363.1"/>
    </source>
</evidence>
<evidence type="ECO:0000313" key="2">
    <source>
        <dbReference type="Proteomes" id="UP000033907"/>
    </source>
</evidence>
<protein>
    <submittedName>
        <fullName evidence="1">Uncharacterized protein</fullName>
    </submittedName>
</protein>
<dbReference type="AlphaFoldDB" id="A0A0G1ENH4"/>
<name>A0A0G1ENH4_9BACT</name>
<comment type="caution">
    <text evidence="1">The sequence shown here is derived from an EMBL/GenBank/DDBJ whole genome shotgun (WGS) entry which is preliminary data.</text>
</comment>
<proteinExistence type="predicted"/>
<sequence length="112" mass="12026">MKKILVLVILLAAIAGIFYFANKPAVAPGVTLPAQSDPVAEKANVESYLRENISILSPIPAVLGGTWYVVEVTVNTDTDSGTVEYEDGHINEKRNFSYTTTGKVEVAGLTIE</sequence>
<organism evidence="1 2">
    <name type="scientific">Candidatus Nomurabacteria bacterium GW2011_GWF2_43_24</name>
    <dbReference type="NCBI Taxonomy" id="1618778"/>
    <lineage>
        <taxon>Bacteria</taxon>
        <taxon>Candidatus Nomuraibacteriota</taxon>
    </lineage>
</organism>
<gene>
    <name evidence="1" type="ORF">UV91_C0007G0063</name>
</gene>
<dbReference type="EMBL" id="LCGH01000007">
    <property type="protein sequence ID" value="KKT11363.1"/>
    <property type="molecule type" value="Genomic_DNA"/>
</dbReference>
<dbReference type="Proteomes" id="UP000033907">
    <property type="component" value="Unassembled WGS sequence"/>
</dbReference>